<accession>A0A1W2BC32</accession>
<evidence type="ECO:0000313" key="1">
    <source>
        <dbReference type="EMBL" id="SMC70547.1"/>
    </source>
</evidence>
<dbReference type="AlphaFoldDB" id="A0A1W2BC32"/>
<name>A0A1W2BC32_9SPHI</name>
<dbReference type="EMBL" id="FWXT01000001">
    <property type="protein sequence ID" value="SMC70547.1"/>
    <property type="molecule type" value="Genomic_DNA"/>
</dbReference>
<reference evidence="2" key="1">
    <citation type="submission" date="2017-04" db="EMBL/GenBank/DDBJ databases">
        <authorList>
            <person name="Varghese N."/>
            <person name="Submissions S."/>
        </authorList>
    </citation>
    <scope>NUCLEOTIDE SEQUENCE [LARGE SCALE GENOMIC DNA]</scope>
    <source>
        <strain evidence="2">DSM 12126</strain>
    </source>
</reference>
<keyword evidence="1" id="KW-0808">Transferase</keyword>
<dbReference type="Proteomes" id="UP000192756">
    <property type="component" value="Unassembled WGS sequence"/>
</dbReference>
<dbReference type="STRING" id="151894.SAMN04488524_2226"/>
<organism evidence="1 2">
    <name type="scientific">Pedobacter africanus</name>
    <dbReference type="NCBI Taxonomy" id="151894"/>
    <lineage>
        <taxon>Bacteria</taxon>
        <taxon>Pseudomonadati</taxon>
        <taxon>Bacteroidota</taxon>
        <taxon>Sphingobacteriia</taxon>
        <taxon>Sphingobacteriales</taxon>
        <taxon>Sphingobacteriaceae</taxon>
        <taxon>Pedobacter</taxon>
    </lineage>
</organism>
<keyword evidence="2" id="KW-1185">Reference proteome</keyword>
<protein>
    <submittedName>
        <fullName evidence="1">Thiamine pyrophosphokinase</fullName>
    </submittedName>
</protein>
<gene>
    <name evidence="1" type="ORF">SAMN04488524_2226</name>
</gene>
<keyword evidence="1" id="KW-0418">Kinase</keyword>
<dbReference type="GO" id="GO:0016301">
    <property type="term" value="F:kinase activity"/>
    <property type="evidence" value="ECO:0007669"/>
    <property type="project" value="UniProtKB-KW"/>
</dbReference>
<evidence type="ECO:0000313" key="2">
    <source>
        <dbReference type="Proteomes" id="UP000192756"/>
    </source>
</evidence>
<sequence length="192" mass="21634">MIYLCMSSHHIIREKQEPALYIHELGAFNEEYLGQLLEWSPTLIVNGPVYEKALSMGLKVDAVVSSGETDAFQENTKVISAGKEALDAVLDHLIAEQYPAVNVIDVHSNLRELGSYIEAINIVVFTGTEKAYAIKKGFKVWKPKGSLFRIDVLSYFETSNLRQEENGDFVVIDDGFVEFNFSTEYLFISEVL</sequence>
<proteinExistence type="predicted"/>